<evidence type="ECO:0000256" key="5">
    <source>
        <dbReference type="ARBA" id="ARBA00022989"/>
    </source>
</evidence>
<feature type="transmembrane region" description="Helical" evidence="11">
    <location>
        <begin position="753"/>
        <end position="774"/>
    </location>
</feature>
<dbReference type="InterPro" id="IPR046758">
    <property type="entry name" value="Sey1/RHD3-like_3HB"/>
</dbReference>
<dbReference type="EMBL" id="CM000780">
    <property type="protein sequence ID" value="AQK58435.1"/>
    <property type="molecule type" value="Genomic_DNA"/>
</dbReference>
<evidence type="ECO:0000256" key="11">
    <source>
        <dbReference type="SAM" id="Phobius"/>
    </source>
</evidence>
<evidence type="ECO:0000256" key="2">
    <source>
        <dbReference type="ARBA" id="ARBA00022741"/>
    </source>
</evidence>
<protein>
    <recommendedName>
        <fullName evidence="9">Protein ROOT HAIR DEFECTIVE 3 homolog</fullName>
        <ecNumber evidence="9">3.6.5.-</ecNumber>
    </recommendedName>
    <alternativeName>
        <fullName evidence="9">Protein SEY1 homolog</fullName>
    </alternativeName>
</protein>
<dbReference type="EC" id="3.6.5.-" evidence="9"/>
<feature type="region of interest" description="Disordered" evidence="10">
    <location>
        <begin position="818"/>
        <end position="840"/>
    </location>
</feature>
<feature type="topological domain" description="Cytoplasmic" evidence="9">
    <location>
        <begin position="774"/>
        <end position="840"/>
    </location>
</feature>
<keyword evidence="4 9" id="KW-0256">Endoplasmic reticulum</keyword>
<organism evidence="12">
    <name type="scientific">Zea mays</name>
    <name type="common">Maize</name>
    <dbReference type="NCBI Taxonomy" id="4577"/>
    <lineage>
        <taxon>Eukaryota</taxon>
        <taxon>Viridiplantae</taxon>
        <taxon>Streptophyta</taxon>
        <taxon>Embryophyta</taxon>
        <taxon>Tracheophyta</taxon>
        <taxon>Spermatophyta</taxon>
        <taxon>Magnoliopsida</taxon>
        <taxon>Liliopsida</taxon>
        <taxon>Poales</taxon>
        <taxon>Poaceae</taxon>
        <taxon>PACMAD clade</taxon>
        <taxon>Panicoideae</taxon>
        <taxon>Andropogonodae</taxon>
        <taxon>Andropogoneae</taxon>
        <taxon>Tripsacinae</taxon>
        <taxon>Zea</taxon>
    </lineage>
</organism>
<sequence length="840" mass="94294">MDATGAVGVGGRDGECHAAQVVGADGEMDAAAIERFAAAAGLQGRGLSYAVVSILGPQGSGKSTLLNHLFGTSFREMDALKGRHQTTKGIWIAKAAGIEPFTVVLDLEGTDGRERGQDDTAFEKQSALFALAVSDIVMINLWCHDIGREHAANRPLLRTVFQVLMRLFSPRKTTLLLVIRDKTKTPLEYLTQALKEDIQKIWDSVQKPEAYKEAALSDFFDVEATALSSYEEKEELFKEQVGQLRQRFYHSIAPGGLAADRRGVIPASGFSLSALQIWEVIRENKDLNLPAHEVMVATVRCEEIANENLKQFLSDKGWLDLNAAVESGLPPSFGMRLSAILDSYLSEYDMETMYFDEGVRAAKRQQLESSMLDHAYPVIERVMEHLHLVALDKFKGDLEQSLRHTEGFAESVRRCSQTSMAEFDAGMTVMSDPSFFYADTAVKHVQWDASKVRNKLQEHIQAHVECIRNAKLAELRANFEKKLSDAISGPVQSILETGERDSWACIRRLYRREIENAALSFSASLSEFDLDQTISNKMVSDLREYARSVVETKAREEAGNVLMRMKERFFTVLSHDKDSMPRSWMRDEDIRTITREARLGALRLMSVMAAIRLDDNPDKIERALTTALLDGGPLSHKRSIEFASDPLASSTWEEVFLPTLHLDIYGLGCSTENIFGMFYVFVQVSPKDTLITPVQCKSIWRQFKAETEYSVAQAMSMQEAQRRSKNWLPPAWTILLLAILGYNEFMFLLRNPLYLLGLFVAFLSALLTILSRLLPTIIDIMMQIINMKHKHKSPHPSRHPQHIHAQSFMNQTWGRAQVRYQSPDSPSSSSSVGSNSGDDS</sequence>
<dbReference type="Pfam" id="PF20428">
    <property type="entry name" value="Sey1_3HB"/>
    <property type="match status" value="1"/>
</dbReference>
<dbReference type="InterPro" id="IPR027417">
    <property type="entry name" value="P-loop_NTPase"/>
</dbReference>
<feature type="transmembrane region" description="Helical" evidence="11">
    <location>
        <begin position="727"/>
        <end position="747"/>
    </location>
</feature>
<dbReference type="Pfam" id="PF05879">
    <property type="entry name" value="RHD3_GTPase"/>
    <property type="match status" value="1"/>
</dbReference>
<comment type="similarity">
    <text evidence="9">Belongs to the TRAFAC class dynamin-like GTPase superfamily. GB1/RHD3 GTPase family. RHD3 subfamily.</text>
</comment>
<feature type="compositionally biased region" description="Low complexity" evidence="10">
    <location>
        <begin position="822"/>
        <end position="840"/>
    </location>
</feature>
<evidence type="ECO:0000256" key="6">
    <source>
        <dbReference type="ARBA" id="ARBA00023054"/>
    </source>
</evidence>
<evidence type="ECO:0000256" key="10">
    <source>
        <dbReference type="SAM" id="MobiDB-lite"/>
    </source>
</evidence>
<evidence type="ECO:0000256" key="1">
    <source>
        <dbReference type="ARBA" id="ARBA00022692"/>
    </source>
</evidence>
<evidence type="ECO:0000256" key="9">
    <source>
        <dbReference type="HAMAP-Rule" id="MF_03109"/>
    </source>
</evidence>
<keyword evidence="8 9" id="KW-0472">Membrane</keyword>
<dbReference type="GO" id="GO:0003924">
    <property type="term" value="F:GTPase activity"/>
    <property type="evidence" value="ECO:0007669"/>
    <property type="project" value="UniProtKB-UniRule"/>
</dbReference>
<dbReference type="STRING" id="4577.A0A1D6QL54"/>
<evidence type="ECO:0000256" key="8">
    <source>
        <dbReference type="ARBA" id="ARBA00023136"/>
    </source>
</evidence>
<keyword evidence="5 9" id="KW-1133">Transmembrane helix</keyword>
<proteinExistence type="inferred from homology"/>
<dbReference type="CDD" id="cd01851">
    <property type="entry name" value="GBP"/>
    <property type="match status" value="1"/>
</dbReference>
<feature type="topological domain" description="Cytoplasmic" evidence="9">
    <location>
        <begin position="1"/>
        <end position="728"/>
    </location>
</feature>
<dbReference type="InParanoid" id="A0A1D6QL54"/>
<keyword evidence="2 9" id="KW-0547">Nucleotide-binding</keyword>
<evidence type="ECO:0000256" key="7">
    <source>
        <dbReference type="ARBA" id="ARBA00023134"/>
    </source>
</evidence>
<keyword evidence="7 9" id="KW-0342">GTP-binding</keyword>
<dbReference type="PANTHER" id="PTHR45923:SF7">
    <property type="entry name" value="PROTEIN ROOT HAIR DEFECTIVE 3 HOMOLOG 2"/>
    <property type="match status" value="1"/>
</dbReference>
<dbReference type="ExpressionAtlas" id="A0A1D6QL54">
    <property type="expression patterns" value="baseline and differential"/>
</dbReference>
<dbReference type="InterPro" id="IPR030386">
    <property type="entry name" value="G_GB1_RHD3_dom"/>
</dbReference>
<keyword evidence="3 9" id="KW-0378">Hydrolase</keyword>
<dbReference type="SUPFAM" id="SSF52540">
    <property type="entry name" value="P-loop containing nucleoside triphosphate hydrolases"/>
    <property type="match status" value="1"/>
</dbReference>
<dbReference type="PROSITE" id="PS51715">
    <property type="entry name" value="G_GB1_RHD3"/>
    <property type="match status" value="1"/>
</dbReference>
<dbReference type="FunCoup" id="A0A1D6QL54">
    <property type="interactions" value="140"/>
</dbReference>
<evidence type="ECO:0000256" key="3">
    <source>
        <dbReference type="ARBA" id="ARBA00022801"/>
    </source>
</evidence>
<name>A0A1D6QL54_MAIZE</name>
<keyword evidence="1 9" id="KW-0812">Transmembrane</keyword>
<gene>
    <name evidence="12" type="ORF">ZEAMMB73_Zm00001d052961</name>
</gene>
<dbReference type="FunFam" id="3.40.50.300:FF:002271">
    <property type="entry name" value="Protein ROOT HAIR DEFECTIVE 3 homolog"/>
    <property type="match status" value="1"/>
</dbReference>
<dbReference type="AlphaFoldDB" id="A0A1D6QL54"/>
<dbReference type="InterPro" id="IPR008803">
    <property type="entry name" value="RHD3/Sey1"/>
</dbReference>
<dbReference type="Gene3D" id="3.40.50.300">
    <property type="entry name" value="P-loop containing nucleotide triphosphate hydrolases"/>
    <property type="match status" value="1"/>
</dbReference>
<reference evidence="12" key="1">
    <citation type="submission" date="2015-12" db="EMBL/GenBank/DDBJ databases">
        <title>Update maize B73 reference genome by single molecule sequencing technologies.</title>
        <authorList>
            <consortium name="Maize Genome Sequencing Project"/>
            <person name="Ware D."/>
        </authorList>
    </citation>
    <scope>NUCLEOTIDE SEQUENCE</scope>
    <source>
        <tissue evidence="12">Seedling</tissue>
    </source>
</reference>
<feature type="topological domain" description="Lumenal" evidence="9">
    <location>
        <begin position="750"/>
        <end position="752"/>
    </location>
</feature>
<dbReference type="HAMAP" id="MF_03109">
    <property type="entry name" value="Sey1"/>
    <property type="match status" value="1"/>
</dbReference>
<evidence type="ECO:0000256" key="4">
    <source>
        <dbReference type="ARBA" id="ARBA00022824"/>
    </source>
</evidence>
<comment type="subcellular location">
    <subcellularLocation>
        <location evidence="9">Endoplasmic reticulum membrane</location>
        <topology evidence="9">Multi-pass membrane protein</topology>
    </subcellularLocation>
</comment>
<feature type="binding site" evidence="9">
    <location>
        <begin position="56"/>
        <end position="63"/>
    </location>
    <ligand>
        <name>GTP</name>
        <dbReference type="ChEBI" id="CHEBI:37565"/>
    </ligand>
</feature>
<dbReference type="GO" id="GO:0005525">
    <property type="term" value="F:GTP binding"/>
    <property type="evidence" value="ECO:0007669"/>
    <property type="project" value="UniProtKB-UniRule"/>
</dbReference>
<dbReference type="GO" id="GO:0005789">
    <property type="term" value="C:endoplasmic reticulum membrane"/>
    <property type="evidence" value="ECO:0007669"/>
    <property type="project" value="UniProtKB-SubCell"/>
</dbReference>
<accession>A0A1D6QL54</accession>
<keyword evidence="6" id="KW-0175">Coiled coil</keyword>
<evidence type="ECO:0000313" key="12">
    <source>
        <dbReference type="EMBL" id="AQK58435.1"/>
    </source>
</evidence>
<dbReference type="PANTHER" id="PTHR45923">
    <property type="entry name" value="PROTEIN SEY1"/>
    <property type="match status" value="1"/>
</dbReference>
<dbReference type="SMR" id="A0A1D6QL54"/>
<comment type="function">
    <text evidence="9">Probable GTP-binding protein that may be involved in cell development.</text>
</comment>